<dbReference type="AlphaFoldDB" id="A0A1G4KQT0"/>
<protein>
    <submittedName>
        <fullName evidence="2">Uncharacterized protein</fullName>
    </submittedName>
</protein>
<dbReference type="Proteomes" id="UP000006853">
    <property type="component" value="Chromosome 4"/>
</dbReference>
<keyword evidence="1" id="KW-0812">Transmembrane</keyword>
<feature type="transmembrane region" description="Helical" evidence="1">
    <location>
        <begin position="9"/>
        <end position="30"/>
    </location>
</feature>
<keyword evidence="1" id="KW-1133">Transmembrane helix</keyword>
<organism evidence="2 3">
    <name type="scientific">Komagataella phaffii (strain ATCC 76273 / CBS 7435 / CECT 11047 / NRRL Y-11430 / Wegner 21-1)</name>
    <name type="common">Yeast</name>
    <name type="synonym">Pichia pastoris</name>
    <dbReference type="NCBI Taxonomy" id="981350"/>
    <lineage>
        <taxon>Eukaryota</taxon>
        <taxon>Fungi</taxon>
        <taxon>Dikarya</taxon>
        <taxon>Ascomycota</taxon>
        <taxon>Saccharomycotina</taxon>
        <taxon>Pichiomycetes</taxon>
        <taxon>Pichiales</taxon>
        <taxon>Pichiaceae</taxon>
        <taxon>Komagataella</taxon>
    </lineage>
</organism>
<feature type="transmembrane region" description="Helical" evidence="1">
    <location>
        <begin position="81"/>
        <end position="101"/>
    </location>
</feature>
<keyword evidence="1" id="KW-0472">Membrane</keyword>
<proteinExistence type="predicted"/>
<dbReference type="EMBL" id="FR839631">
    <property type="protein sequence ID" value="SCV12343.1"/>
    <property type="molecule type" value="Genomic_DNA"/>
</dbReference>
<evidence type="ECO:0000256" key="1">
    <source>
        <dbReference type="SAM" id="Phobius"/>
    </source>
</evidence>
<gene>
    <name evidence="2" type="ordered locus">PP7435_Chr4-0184</name>
</gene>
<sequence>MVHQVKKKFFYGFVGLVVGATLYSMFFTTFKPSSRRTISKKQSKKKDTEVVKDDIPIDIEAKPVEEMSRTELFGFLAKVSWALQSFFLFFYILLTLTVNSVDSTRLLIHRLVI</sequence>
<evidence type="ECO:0000313" key="3">
    <source>
        <dbReference type="Proteomes" id="UP000006853"/>
    </source>
</evidence>
<name>A0A1G4KQT0_KOMPC</name>
<accession>A0A1G4KQT0</accession>
<evidence type="ECO:0000313" key="2">
    <source>
        <dbReference type="EMBL" id="SCV12343.1"/>
    </source>
</evidence>
<reference evidence="2 3" key="1">
    <citation type="journal article" date="2011" name="J. Biotechnol.">
        <title>High-quality genome sequence of Pichia pastoris CBS7435.</title>
        <authorList>
            <person name="Kuberl A."/>
            <person name="Schneider J."/>
            <person name="Thallinger G.G."/>
            <person name="Anderl I."/>
            <person name="Wibberg D."/>
            <person name="Hajek T."/>
            <person name="Jaenicke S."/>
            <person name="Brinkrolf K."/>
            <person name="Goesmann A."/>
            <person name="Szczepanowski R."/>
            <person name="Puhler A."/>
            <person name="Schwab H."/>
            <person name="Glieder A."/>
            <person name="Pichler H."/>
        </authorList>
    </citation>
    <scope>NUCLEOTIDE SEQUENCE [LARGE SCALE GENOMIC DNA]</scope>
    <source>
        <strain evidence="3">ATCC 76273 / CBS 7435 / CECT 11047 / NRRL Y-11430 / Wegner 21-1</strain>
    </source>
</reference>
<keyword evidence="3" id="KW-1185">Reference proteome</keyword>
<reference evidence="2 3" key="2">
    <citation type="journal article" date="2016" name="FEMS Yeast Res.">
        <title>Curation of the genome annotation of Pichia pastoris (Komagataella phaffii) CBS7435 from gene level to protein function.</title>
        <authorList>
            <person name="Valli M."/>
            <person name="Tatto N.E."/>
            <person name="Peymann A."/>
            <person name="Gruber C."/>
            <person name="Landes N."/>
            <person name="Ekker H."/>
            <person name="Thallinger G.G."/>
            <person name="Mattanovich D."/>
            <person name="Gasser B."/>
            <person name="Graf A.B."/>
        </authorList>
    </citation>
    <scope>GENOME REANNOTATION</scope>
    <source>
        <strain evidence="2 3">ATCC 76273 / CBS 7435 / CECT 11047 / NRRL Y-11430 / Wegner 21-1</strain>
    </source>
</reference>